<comment type="caution">
    <text evidence="1">The sequence shown here is derived from an EMBL/GenBank/DDBJ whole genome shotgun (WGS) entry which is preliminary data.</text>
</comment>
<gene>
    <name evidence="1" type="ORF">GCM10010430_74670</name>
</gene>
<evidence type="ECO:0000313" key="2">
    <source>
        <dbReference type="Proteomes" id="UP001500305"/>
    </source>
</evidence>
<evidence type="ECO:0000313" key="1">
    <source>
        <dbReference type="EMBL" id="GAA2277819.1"/>
    </source>
</evidence>
<protein>
    <submittedName>
        <fullName evidence="1">Uncharacterized protein</fullName>
    </submittedName>
</protein>
<keyword evidence="2" id="KW-1185">Reference proteome</keyword>
<dbReference type="Proteomes" id="UP001500305">
    <property type="component" value="Unassembled WGS sequence"/>
</dbReference>
<proteinExistence type="predicted"/>
<reference evidence="1 2" key="1">
    <citation type="journal article" date="2019" name="Int. J. Syst. Evol. Microbiol.">
        <title>The Global Catalogue of Microorganisms (GCM) 10K type strain sequencing project: providing services to taxonomists for standard genome sequencing and annotation.</title>
        <authorList>
            <consortium name="The Broad Institute Genomics Platform"/>
            <consortium name="The Broad Institute Genome Sequencing Center for Infectious Disease"/>
            <person name="Wu L."/>
            <person name="Ma J."/>
        </authorList>
    </citation>
    <scope>NUCLEOTIDE SEQUENCE [LARGE SCALE GENOMIC DNA]</scope>
    <source>
        <strain evidence="1 2">JCM 7356</strain>
    </source>
</reference>
<dbReference type="RefSeq" id="WP_344641017.1">
    <property type="nucleotide sequence ID" value="NZ_BAAATR010000059.1"/>
</dbReference>
<accession>A0ABN3EZD9</accession>
<name>A0ABN3EZD9_9ACTN</name>
<dbReference type="EMBL" id="BAAATR010000059">
    <property type="protein sequence ID" value="GAA2277819.1"/>
    <property type="molecule type" value="Genomic_DNA"/>
</dbReference>
<organism evidence="1 2">
    <name type="scientific">Kitasatospora cystarginea</name>
    <dbReference type="NCBI Taxonomy" id="58350"/>
    <lineage>
        <taxon>Bacteria</taxon>
        <taxon>Bacillati</taxon>
        <taxon>Actinomycetota</taxon>
        <taxon>Actinomycetes</taxon>
        <taxon>Kitasatosporales</taxon>
        <taxon>Streptomycetaceae</taxon>
        <taxon>Kitasatospora</taxon>
    </lineage>
</organism>
<sequence>MNNHHGPVLRTLRDVAHHPAATTALHLLLTAAADTTVRVLLDTLLRS</sequence>